<gene>
    <name evidence="6" type="ORF">D9V28_08320</name>
</gene>
<dbReference type="GO" id="GO:0097176">
    <property type="term" value="P:epoxide metabolic process"/>
    <property type="evidence" value="ECO:0007669"/>
    <property type="project" value="TreeGrafter"/>
</dbReference>
<feature type="active site" description="Proton donor" evidence="4">
    <location>
        <position position="295"/>
    </location>
</feature>
<dbReference type="RefSeq" id="WP_121659258.1">
    <property type="nucleotide sequence ID" value="NZ_BMEK01000002.1"/>
</dbReference>
<dbReference type="GO" id="GO:0004301">
    <property type="term" value="F:epoxide hydrolase activity"/>
    <property type="evidence" value="ECO:0007669"/>
    <property type="project" value="TreeGrafter"/>
</dbReference>
<dbReference type="PIRSF" id="PIRSF001112">
    <property type="entry name" value="Epoxide_hydrolase"/>
    <property type="match status" value="1"/>
</dbReference>
<dbReference type="Proteomes" id="UP000282460">
    <property type="component" value="Unassembled WGS sequence"/>
</dbReference>
<dbReference type="InterPro" id="IPR000639">
    <property type="entry name" value="Epox_hydrolase-like"/>
</dbReference>
<dbReference type="InterPro" id="IPR029058">
    <property type="entry name" value="AB_hydrolase_fold"/>
</dbReference>
<dbReference type="PRINTS" id="PR00412">
    <property type="entry name" value="EPOXHYDRLASE"/>
</dbReference>
<dbReference type="PANTHER" id="PTHR21661:SF35">
    <property type="entry name" value="EPOXIDE HYDROLASE"/>
    <property type="match status" value="1"/>
</dbReference>
<evidence type="ECO:0000313" key="6">
    <source>
        <dbReference type="EMBL" id="RLQ84212.1"/>
    </source>
</evidence>
<dbReference type="EMBL" id="RCWJ01000002">
    <property type="protein sequence ID" value="RLQ84212.1"/>
    <property type="molecule type" value="Genomic_DNA"/>
</dbReference>
<protein>
    <submittedName>
        <fullName evidence="6">Epoxide hydrolase</fullName>
    </submittedName>
</protein>
<accession>A0A3L7J6T9</accession>
<evidence type="ECO:0000256" key="1">
    <source>
        <dbReference type="ARBA" id="ARBA00010088"/>
    </source>
</evidence>
<evidence type="ECO:0000256" key="3">
    <source>
        <dbReference type="ARBA" id="ARBA00022801"/>
    </source>
</evidence>
<evidence type="ECO:0000313" key="7">
    <source>
        <dbReference type="Proteomes" id="UP000282460"/>
    </source>
</evidence>
<feature type="active site" description="Proton acceptor" evidence="4">
    <location>
        <position position="377"/>
    </location>
</feature>
<comment type="similarity">
    <text evidence="1">Belongs to the peptidase S33 family.</text>
</comment>
<dbReference type="InterPro" id="IPR016292">
    <property type="entry name" value="Epoxide_hydrolase"/>
</dbReference>
<dbReference type="PANTHER" id="PTHR21661">
    <property type="entry name" value="EPOXIDE HYDROLASE 1-RELATED"/>
    <property type="match status" value="1"/>
</dbReference>
<name>A0A3L7J6T9_9MICO</name>
<proteinExistence type="inferred from homology"/>
<dbReference type="OrthoDB" id="27092at2"/>
<feature type="active site" description="Nucleophile" evidence="4">
    <location>
        <position position="173"/>
    </location>
</feature>
<evidence type="ECO:0000256" key="2">
    <source>
        <dbReference type="ARBA" id="ARBA00022797"/>
    </source>
</evidence>
<reference evidence="6 7" key="1">
    <citation type="submission" date="2018-10" db="EMBL/GenBank/DDBJ databases">
        <authorList>
            <person name="Li J."/>
        </authorList>
    </citation>
    <scope>NUCLEOTIDE SEQUENCE [LARGE SCALE GENOMIC DNA]</scope>
    <source>
        <strain evidence="6 7">ZD1-4</strain>
    </source>
</reference>
<dbReference type="Pfam" id="PF06441">
    <property type="entry name" value="EHN"/>
    <property type="match status" value="1"/>
</dbReference>
<dbReference type="Gene3D" id="3.40.50.1820">
    <property type="entry name" value="alpha/beta hydrolase"/>
    <property type="match status" value="1"/>
</dbReference>
<keyword evidence="2" id="KW-0058">Aromatic hydrocarbons catabolism</keyword>
<evidence type="ECO:0000259" key="5">
    <source>
        <dbReference type="Pfam" id="PF06441"/>
    </source>
</evidence>
<keyword evidence="7" id="KW-1185">Reference proteome</keyword>
<feature type="domain" description="Epoxide hydrolase N-terminal" evidence="5">
    <location>
        <begin position="3"/>
        <end position="107"/>
    </location>
</feature>
<sequence>MDIRPFTIEVPQLELDDLRERLDRTRWPNETTPTGWLRGTELAYLQELTEHWRTGYDWSAAQANLNRFDHYLAEVQGLDIHFIHQRSGRANAVPIVLLHGWADSFYRYIHLIDRLTGGDGPTFDVIVPSLPGFDFSDQRPAGTGEQDAVFAAEVVAELLEGLGYDRYLVHGGDWGSSIGQEIARAHPDRVIGLHLTDVPFANMYLLDPTDTTDAEKAFVAAVETWSESFAGYVMIQTTRPLTLSYALSDSPVGLAAWLIDHFERYSTTRLPHDDLLTNVMLYWLRNSIRSSIRYYNEGMGDWSATEESWGDAALDDQTTDASPNEQDWSADTGGWAMKIDVPTAIAVFPDDITDPPREYAERFFDIRRFTKMERGGHFAALEVPALVAEDIRAFVAELDK</sequence>
<dbReference type="AlphaFoldDB" id="A0A3L7J6T9"/>
<comment type="caution">
    <text evidence="6">The sequence shown here is derived from an EMBL/GenBank/DDBJ whole genome shotgun (WGS) entry which is preliminary data.</text>
</comment>
<keyword evidence="3 6" id="KW-0378">Hydrolase</keyword>
<dbReference type="InterPro" id="IPR010497">
    <property type="entry name" value="Epoxide_hydro_N"/>
</dbReference>
<organism evidence="6 7">
    <name type="scientific">Mycetocola zhadangensis</name>
    <dbReference type="NCBI Taxonomy" id="1164595"/>
    <lineage>
        <taxon>Bacteria</taxon>
        <taxon>Bacillati</taxon>
        <taxon>Actinomycetota</taxon>
        <taxon>Actinomycetes</taxon>
        <taxon>Micrococcales</taxon>
        <taxon>Microbacteriaceae</taxon>
        <taxon>Mycetocola</taxon>
    </lineage>
</organism>
<dbReference type="SUPFAM" id="SSF53474">
    <property type="entry name" value="alpha/beta-Hydrolases"/>
    <property type="match status" value="1"/>
</dbReference>
<evidence type="ECO:0000256" key="4">
    <source>
        <dbReference type="PIRSR" id="PIRSR001112-1"/>
    </source>
</evidence>